<evidence type="ECO:0000256" key="4">
    <source>
        <dbReference type="ARBA" id="ARBA00022692"/>
    </source>
</evidence>
<sequence>MKKNKKKGQFAEVWSRFCKNHLAFLGLVIITIIFVMAVMAPVLAPEGYDNQNISIALSQPGTQGHILGTDNLGRDILGRIIWGARYTLQCGVVAVFVSALIGCVCGSIAGYYGGRVDNIIMRFMDVFLAIPGVLLAISIAAALGPGMKNAIIAVGISGMPAFARVVRSVVMTVRGMEYVEAARAVDATDLRIIMTHILPNALAPILVQTTLSVANAIMQTASLSFLGLGVQAPVPEWGAMISGARAFLKGYGYMVAMPGLAIIFLVFSINIIGDGLRDALDPRLK</sequence>
<name>A0AA41K618_9FIRM</name>
<comment type="caution">
    <text evidence="9">The sequence shown here is derived from an EMBL/GenBank/DDBJ whole genome shotgun (WGS) entry which is preliminary data.</text>
</comment>
<evidence type="ECO:0000313" key="10">
    <source>
        <dbReference type="Proteomes" id="UP000708338"/>
    </source>
</evidence>
<dbReference type="Gene3D" id="1.10.3720.10">
    <property type="entry name" value="MetI-like"/>
    <property type="match status" value="1"/>
</dbReference>
<dbReference type="EMBL" id="WQPS01000012">
    <property type="protein sequence ID" value="MBT9809994.1"/>
    <property type="molecule type" value="Genomic_DNA"/>
</dbReference>
<dbReference type="CDD" id="cd06261">
    <property type="entry name" value="TM_PBP2"/>
    <property type="match status" value="1"/>
</dbReference>
<dbReference type="SUPFAM" id="SSF161098">
    <property type="entry name" value="MetI-like"/>
    <property type="match status" value="1"/>
</dbReference>
<dbReference type="GO" id="GO:0055085">
    <property type="term" value="P:transmembrane transport"/>
    <property type="evidence" value="ECO:0007669"/>
    <property type="project" value="InterPro"/>
</dbReference>
<protein>
    <submittedName>
        <fullName evidence="9">ABC transporter permease subunit</fullName>
    </submittedName>
</protein>
<evidence type="ECO:0000256" key="6">
    <source>
        <dbReference type="ARBA" id="ARBA00023136"/>
    </source>
</evidence>
<dbReference type="PROSITE" id="PS50928">
    <property type="entry name" value="ABC_TM1"/>
    <property type="match status" value="1"/>
</dbReference>
<feature type="transmembrane region" description="Helical" evidence="7">
    <location>
        <begin position="250"/>
        <end position="272"/>
    </location>
</feature>
<evidence type="ECO:0000256" key="7">
    <source>
        <dbReference type="RuleBase" id="RU363032"/>
    </source>
</evidence>
<gene>
    <name evidence="9" type="ORF">GPL26_10110</name>
</gene>
<dbReference type="PANTHER" id="PTHR43386">
    <property type="entry name" value="OLIGOPEPTIDE TRANSPORT SYSTEM PERMEASE PROTEIN APPC"/>
    <property type="match status" value="1"/>
</dbReference>
<evidence type="ECO:0000259" key="8">
    <source>
        <dbReference type="PROSITE" id="PS50928"/>
    </source>
</evidence>
<dbReference type="Pfam" id="PF00528">
    <property type="entry name" value="BPD_transp_1"/>
    <property type="match status" value="1"/>
</dbReference>
<evidence type="ECO:0000256" key="5">
    <source>
        <dbReference type="ARBA" id="ARBA00022989"/>
    </source>
</evidence>
<feature type="transmembrane region" description="Helical" evidence="7">
    <location>
        <begin position="150"/>
        <end position="166"/>
    </location>
</feature>
<dbReference type="Proteomes" id="UP000708338">
    <property type="component" value="Unassembled WGS sequence"/>
</dbReference>
<dbReference type="AlphaFoldDB" id="A0AA41K618"/>
<reference evidence="9" key="1">
    <citation type="journal article" date="2021" name="Gut Microbes">
        <title>A synthetic consortium of 100 gut commensals modulates the composition and function in a colon model of the microbiome of elderly subjects.</title>
        <authorList>
            <person name="Perez M."/>
            <person name="Ntemiri A."/>
            <person name="Tan H."/>
            <person name="Harris H.M.B."/>
            <person name="Roager H.M."/>
            <person name="Ribiere C."/>
            <person name="O'Toole P.W."/>
        </authorList>
    </citation>
    <scope>NUCLEOTIDE SEQUENCE</scope>
    <source>
        <strain evidence="9">MCC335</strain>
    </source>
</reference>
<keyword evidence="4 7" id="KW-0812">Transmembrane</keyword>
<feature type="transmembrane region" description="Helical" evidence="7">
    <location>
        <begin position="126"/>
        <end position="144"/>
    </location>
</feature>
<evidence type="ECO:0000256" key="2">
    <source>
        <dbReference type="ARBA" id="ARBA00022448"/>
    </source>
</evidence>
<keyword evidence="5 7" id="KW-1133">Transmembrane helix</keyword>
<dbReference type="InterPro" id="IPR000515">
    <property type="entry name" value="MetI-like"/>
</dbReference>
<dbReference type="GO" id="GO:0005886">
    <property type="term" value="C:plasma membrane"/>
    <property type="evidence" value="ECO:0007669"/>
    <property type="project" value="UniProtKB-SubCell"/>
</dbReference>
<comment type="subcellular location">
    <subcellularLocation>
        <location evidence="1 7">Cell membrane</location>
        <topology evidence="1 7">Multi-pass membrane protein</topology>
    </subcellularLocation>
</comment>
<dbReference type="RefSeq" id="WP_045092718.1">
    <property type="nucleotide sequence ID" value="NZ_CABJDD010000003.1"/>
</dbReference>
<accession>A0AA41K618</accession>
<proteinExistence type="inferred from homology"/>
<dbReference type="InterPro" id="IPR050366">
    <property type="entry name" value="BP-dependent_transpt_permease"/>
</dbReference>
<feature type="transmembrane region" description="Helical" evidence="7">
    <location>
        <begin position="92"/>
        <end position="114"/>
    </location>
</feature>
<evidence type="ECO:0000256" key="1">
    <source>
        <dbReference type="ARBA" id="ARBA00004651"/>
    </source>
</evidence>
<evidence type="ECO:0000313" key="9">
    <source>
        <dbReference type="EMBL" id="MBT9809994.1"/>
    </source>
</evidence>
<feature type="transmembrane region" description="Helical" evidence="7">
    <location>
        <begin position="21"/>
        <end position="44"/>
    </location>
</feature>
<evidence type="ECO:0000256" key="3">
    <source>
        <dbReference type="ARBA" id="ARBA00022475"/>
    </source>
</evidence>
<dbReference type="InterPro" id="IPR035906">
    <property type="entry name" value="MetI-like_sf"/>
</dbReference>
<keyword evidence="3" id="KW-1003">Cell membrane</keyword>
<organism evidence="9 10">
    <name type="scientific">Enterocloster citroniae</name>
    <dbReference type="NCBI Taxonomy" id="358743"/>
    <lineage>
        <taxon>Bacteria</taxon>
        <taxon>Bacillati</taxon>
        <taxon>Bacillota</taxon>
        <taxon>Clostridia</taxon>
        <taxon>Lachnospirales</taxon>
        <taxon>Lachnospiraceae</taxon>
        <taxon>Enterocloster</taxon>
    </lineage>
</organism>
<feature type="domain" description="ABC transmembrane type-1" evidence="8">
    <location>
        <begin position="84"/>
        <end position="273"/>
    </location>
</feature>
<keyword evidence="2 7" id="KW-0813">Transport</keyword>
<comment type="similarity">
    <text evidence="7">Belongs to the binding-protein-dependent transport system permease family.</text>
</comment>
<keyword evidence="6 7" id="KW-0472">Membrane</keyword>
<dbReference type="InterPro" id="IPR025966">
    <property type="entry name" value="OppC_N"/>
</dbReference>
<dbReference type="PANTHER" id="PTHR43386:SF1">
    <property type="entry name" value="D,D-DIPEPTIDE TRANSPORT SYSTEM PERMEASE PROTEIN DDPC-RELATED"/>
    <property type="match status" value="1"/>
</dbReference>
<dbReference type="Pfam" id="PF12911">
    <property type="entry name" value="OppC_N"/>
    <property type="match status" value="1"/>
</dbReference>